<feature type="compositionally biased region" description="Basic and acidic residues" evidence="6">
    <location>
        <begin position="297"/>
        <end position="311"/>
    </location>
</feature>
<dbReference type="PANTHER" id="PTHR14152">
    <property type="entry name" value="SQUAMOUS CELL CARCINOMA ANTIGEN RECOGNISED BY CYTOTOXIC T LYMPHOCYTES"/>
    <property type="match status" value="1"/>
</dbReference>
<feature type="compositionally biased region" description="Low complexity" evidence="6">
    <location>
        <begin position="71"/>
        <end position="85"/>
    </location>
</feature>
<dbReference type="GO" id="GO:0000481">
    <property type="term" value="P:maturation of 5S rRNA"/>
    <property type="evidence" value="ECO:0007669"/>
    <property type="project" value="TreeGrafter"/>
</dbReference>
<evidence type="ECO:0000256" key="1">
    <source>
        <dbReference type="ARBA" id="ARBA00004123"/>
    </source>
</evidence>
<dbReference type="InterPro" id="IPR045347">
    <property type="entry name" value="HIND"/>
</dbReference>
<feature type="compositionally biased region" description="Low complexity" evidence="6">
    <location>
        <begin position="517"/>
        <end position="557"/>
    </location>
</feature>
<keyword evidence="3" id="KW-0507">mRNA processing</keyword>
<evidence type="ECO:0000256" key="2">
    <source>
        <dbReference type="ARBA" id="ARBA00006076"/>
    </source>
</evidence>
<evidence type="ECO:0000256" key="3">
    <source>
        <dbReference type="ARBA" id="ARBA00022664"/>
    </source>
</evidence>
<dbReference type="Pfam" id="PF03343">
    <property type="entry name" value="SART-1"/>
    <property type="match status" value="1"/>
</dbReference>
<feature type="region of interest" description="Disordered" evidence="6">
    <location>
        <begin position="207"/>
        <end position="227"/>
    </location>
</feature>
<dbReference type="EMBL" id="BRXZ01001719">
    <property type="protein sequence ID" value="GMH77260.1"/>
    <property type="molecule type" value="Genomic_DNA"/>
</dbReference>
<feature type="region of interest" description="Disordered" evidence="6">
    <location>
        <begin position="281"/>
        <end position="472"/>
    </location>
</feature>
<reference evidence="7" key="1">
    <citation type="submission" date="2022-07" db="EMBL/GenBank/DDBJ databases">
        <title>Genome analysis of Parmales, a sister group of diatoms, reveals the evolutionary specialization of diatoms from phago-mixotrophs to photoautotrophs.</title>
        <authorList>
            <person name="Ban H."/>
            <person name="Sato S."/>
            <person name="Yoshikawa S."/>
            <person name="Kazumasa Y."/>
            <person name="Nakamura Y."/>
            <person name="Ichinomiya M."/>
            <person name="Saitoh K."/>
            <person name="Sato N."/>
            <person name="Blanc-Mathieu R."/>
            <person name="Endo H."/>
            <person name="Kuwata A."/>
            <person name="Ogata H."/>
        </authorList>
    </citation>
    <scope>NUCLEOTIDE SEQUENCE</scope>
</reference>
<accession>A0A9W7B0F0</accession>
<feature type="compositionally biased region" description="Basic and acidic residues" evidence="6">
    <location>
        <begin position="51"/>
        <end position="68"/>
    </location>
</feature>
<sequence>MADDKEIVLSFAETNKLRISLGLKPLNDSSSKKVVFVDTSKNAAEETESAEAVRARIEESKQNRKSNEKFAALSETTSAASGSAADWVRESRSKKAQAAKAKPDAESKESKPSSYSSSDLSGLSVSHSAAAFEAGSEVILTMSDTSILETGANGTFTGVTDQEGKLENVNLAESERMTKAKKKKQMLSSMKYSGGYAGWDDDEFEELGGSGVPSSATAQSGILGKYNDGDEKKGHSFVLDSSGTLASSGVDEVSDFDKQISGGLPLSLRTDIGFASDYMTQEEADSMKKKKKKKKTKESTKNKEDVKEGGKKKGKKRSKGKEAEEKEEEEEGAAEPLSKFKKKKRKKIQAPAPSLLSELEATADDVDAPTSKASATVSAEEKAERQSQVMKRKVDKFHQTMQKGNARAKARGQIDDASPMDVDEGADASSSGNPPAVQAEAADPSLAAAMKKAERMKKLKEMRAKKNGTAPPVKTDVVDLIKQSANISSATAAAQSGMTVDFGTTAEFARKLGTTMESRNASAAAASASAVASASASETEHAASTSSSAAATSQSGSKTLSMQEMEEMARNIQDEDEMEARLEAMEDGEVEDEAATDAANDVASNMLGVTTGNTRGMSGILSMLKATGDLKGKSGGKEELRGRSNDEKTYSDYADQNLDSVVRLDRNKATDKDMLYTKRQVNLEYRDDHGRLLTRKEAFRQLCYQFHGYGSGKKNQEKRLKKIEMENEAREKRVNEDKGTMGSLRKTQEATGKAFVVHRM</sequence>
<gene>
    <name evidence="7" type="ORF">TrRE_jg7665</name>
</gene>
<feature type="compositionally biased region" description="Basic residues" evidence="6">
    <location>
        <begin position="339"/>
        <end position="348"/>
    </location>
</feature>
<evidence type="ECO:0000313" key="7">
    <source>
        <dbReference type="EMBL" id="GMH77260.1"/>
    </source>
</evidence>
<evidence type="ECO:0000256" key="4">
    <source>
        <dbReference type="ARBA" id="ARBA00023187"/>
    </source>
</evidence>
<dbReference type="GO" id="GO:0046540">
    <property type="term" value="C:U4/U6 x U5 tri-snRNP complex"/>
    <property type="evidence" value="ECO:0007669"/>
    <property type="project" value="InterPro"/>
</dbReference>
<dbReference type="InterPro" id="IPR005011">
    <property type="entry name" value="SNU66/SART1"/>
</dbReference>
<evidence type="ECO:0000256" key="6">
    <source>
        <dbReference type="SAM" id="MobiDB-lite"/>
    </source>
</evidence>
<keyword evidence="8" id="KW-1185">Reference proteome</keyword>
<dbReference type="GO" id="GO:0045292">
    <property type="term" value="P:mRNA cis splicing, via spliceosome"/>
    <property type="evidence" value="ECO:0007669"/>
    <property type="project" value="TreeGrafter"/>
</dbReference>
<name>A0A9W7B0F0_9STRA</name>
<comment type="caution">
    <text evidence="7">The sequence shown here is derived from an EMBL/GenBank/DDBJ whole genome shotgun (WGS) entry which is preliminary data.</text>
</comment>
<dbReference type="AlphaFoldDB" id="A0A9W7B0F0"/>
<feature type="compositionally biased region" description="Low complexity" evidence="6">
    <location>
        <begin position="112"/>
        <end position="121"/>
    </location>
</feature>
<feature type="compositionally biased region" description="Basic and acidic residues" evidence="6">
    <location>
        <begin position="101"/>
        <end position="111"/>
    </location>
</feature>
<keyword evidence="4" id="KW-0508">mRNA splicing</keyword>
<dbReference type="Proteomes" id="UP001165082">
    <property type="component" value="Unassembled WGS sequence"/>
</dbReference>
<comment type="subcellular location">
    <subcellularLocation>
        <location evidence="1">Nucleus</location>
    </subcellularLocation>
</comment>
<feature type="region of interest" description="Disordered" evidence="6">
    <location>
        <begin position="516"/>
        <end position="561"/>
    </location>
</feature>
<dbReference type="PANTHER" id="PTHR14152:SF5">
    <property type="entry name" value="U4_U6.U5 TRI-SNRNP-ASSOCIATED PROTEIN 1"/>
    <property type="match status" value="1"/>
</dbReference>
<evidence type="ECO:0000256" key="5">
    <source>
        <dbReference type="ARBA" id="ARBA00023242"/>
    </source>
</evidence>
<dbReference type="OrthoDB" id="5583at2759"/>
<dbReference type="Pfam" id="PF19252">
    <property type="entry name" value="HIND"/>
    <property type="match status" value="1"/>
</dbReference>
<comment type="similarity">
    <text evidence="2">Belongs to the SNU66/SART1 family.</text>
</comment>
<keyword evidence="5" id="KW-0539">Nucleus</keyword>
<feature type="region of interest" description="Disordered" evidence="6">
    <location>
        <begin position="39"/>
        <end position="121"/>
    </location>
</feature>
<protein>
    <submittedName>
        <fullName evidence="7">Uncharacterized protein</fullName>
    </submittedName>
</protein>
<evidence type="ECO:0000313" key="8">
    <source>
        <dbReference type="Proteomes" id="UP001165082"/>
    </source>
</evidence>
<organism evidence="7 8">
    <name type="scientific">Triparma retinervis</name>
    <dbReference type="NCBI Taxonomy" id="2557542"/>
    <lineage>
        <taxon>Eukaryota</taxon>
        <taxon>Sar</taxon>
        <taxon>Stramenopiles</taxon>
        <taxon>Ochrophyta</taxon>
        <taxon>Bolidophyceae</taxon>
        <taxon>Parmales</taxon>
        <taxon>Triparmaceae</taxon>
        <taxon>Triparma</taxon>
    </lineage>
</organism>
<proteinExistence type="inferred from homology"/>
<feature type="region of interest" description="Disordered" evidence="6">
    <location>
        <begin position="628"/>
        <end position="650"/>
    </location>
</feature>